<evidence type="ECO:0000259" key="8">
    <source>
        <dbReference type="Pfam" id="PF12340"/>
    </source>
</evidence>
<keyword evidence="3" id="KW-0645">Protease</keyword>
<evidence type="ECO:0000259" key="9">
    <source>
        <dbReference type="Pfam" id="PF12359"/>
    </source>
</evidence>
<name>A0A0U1M4I8_TALIS</name>
<evidence type="ECO:0000313" key="12">
    <source>
        <dbReference type="Proteomes" id="UP000054383"/>
    </source>
</evidence>
<dbReference type="STRING" id="28573.A0A0U1M4I8"/>
<keyword evidence="11" id="KW-0547">Nucleotide-binding</keyword>
<dbReference type="InterPro" id="IPR046541">
    <property type="entry name" value="DUF6606"/>
</dbReference>
<feature type="region of interest" description="Disordered" evidence="7">
    <location>
        <begin position="3054"/>
        <end position="3075"/>
    </location>
</feature>
<dbReference type="Proteomes" id="UP000054383">
    <property type="component" value="Unassembled WGS sequence"/>
</dbReference>
<accession>A0A0U1M4I8</accession>
<dbReference type="OrthoDB" id="3182339at2759"/>
<dbReference type="InterPro" id="IPR027417">
    <property type="entry name" value="P-loop_NTPase"/>
</dbReference>
<keyword evidence="6" id="KW-0788">Thiol protease</keyword>
<dbReference type="Pfam" id="PF12340">
    <property type="entry name" value="DUF3638"/>
    <property type="match status" value="1"/>
</dbReference>
<dbReference type="GO" id="GO:0006508">
    <property type="term" value="P:proteolysis"/>
    <property type="evidence" value="ECO:0007669"/>
    <property type="project" value="UniProtKB-KW"/>
</dbReference>
<keyword evidence="11" id="KW-0067">ATP-binding</keyword>
<dbReference type="PANTHER" id="PTHR13367">
    <property type="entry name" value="UBIQUITIN THIOESTERASE"/>
    <property type="match status" value="1"/>
</dbReference>
<sequence>MDRSSTLGIQGLRSIINHIVLPPRLPGCREEYLHFVDDGLARRLRDASRVLREHTRDESSQQWDTLCSIIQTCRKLNDGGKLDNSTLLTEFSRLEKKTLLILQVTEQNAGLLIRRESIDSEDFVVFESFEISSTAEAALKTRNALIWDFPGSGVALPYSEFQNGVFQSSLAFFLQQASVEPIKNFAERAPKAGSQAVETRDTVRPSLITDMLMTLVEANGRPYSPTLLRKRVRDEVDWRSGAEFPWRRSSYWLLLRVAVQRHLYAQYGPEIGRACYKFLICVMLSQTIEDAVEFIDPELLRLLQAKLARRLTKLQVDSKKGSPELQTTTTTMFTVLQPLFENSLSLASEEIERVWDSFQKRMTQRIPTLPRDATAQDLTLSLRNSGEYLDRILSFHKTATIYRQSPRFNIVSEIFAKEGAIVQFHHFSEIYYKLSTLENEAQKLYSTGVKNEDPEKCCDSLAKKINEYLDAVGDAYNNNPEQKSVMILTVMRLWTLLDYSATNAFPLLHNYSPGIPPESLDSLQVLRYMDMVHLQGVQEHLYHRHSASNKRTIFEDPSKGCFAEQYYSELKVASVMCEVRSAIENSAENARLAKVEEWEHLCEKFDEIEQKIARATCIYTFDEETRGMIHDRKECTKCYLQRCARRMQIQIYEHPLPQQEVHIRTVISELLYPAALRAYRNVTWRIIYELGYPDCEKGVAPHQLLSDYDPLAVFANPRYQGLGVLLASITKPFTSTHYKGVRMPTDHDSIFLPNGLKFKYYDTRSGSWTGIPRNRPSFAHHCLMTIPILSPFAKLQSSLYDAAITTGPTSYEVVANQGQCPSGLSIHEFTAYQTLFSGHLRRWPAILVELGASNLNFSTEATALLVSYLAVQAGPAHSIDPLREIHNVFRDKAFCDTLIQQITRRLDNIAGNWRETNSMSMLLTLILRLYAIGPESLHATILSLLNTVRQITLSWVRKLRDESAKATTSEASFAASHYVFIVALICKRTFLFCDDEVLESPLLSCFIESSIALQDNMVGNLQNLSHLLKNSLIGDIKMVYGMRSCLKKSFETSPEALSLAINSTWPQARGSEMGFQMETEAVDINEWWFESTFRTSSESCQQVVQYHLLEGHLLIDGLPVGKLPSQHRSAVILETLFGKQPIVVIPSGLPGMTYMIPFVVKGHRIHIGFRNNEIIVQALYKGDLWELVPTSVFANPSELDLPMELWKGCVHWLNLRTGFMEIRRLPNIWQSKFTNWTVNVLNRSAKRKRDAHSLVDPRSPVFHQIARIFKDFEPRERLTIYQTRLGINVELRRLELSFFVNNYGRLQCRQLRSEIDPNQDAGTWYGLQSKIVLRDLPNRKNRSILVPFGDIAYELSGPNVIVTVRSQGDYGRFLINEILGRLDCAPEPRLLYLKAQLHAYTSYILPDHLTGRTGSEEAIQFLKSGICQPWTPITTGPSQCLVSISKLSPKRAFYEGIRQMQTVEWDQNLNTISQNDEFVSLVRGLFEKSNTLAMFYPQKDNAIKVEISNSILECDEKETHLRNRSIWRRSLYKRSADVEVAGDAPKDLVYAARDKRVFNTAHSNVYVSTTLLRHWSPNVSLPVDLNSSFCQWPTIGGFDRTFNKVLVNDSLNVELSMEFGALANLCRKSDQNDSYKLMFLFASMSFKEEVDMAVVRALIGFATIGALKQLEPPLWPSYSHFRSNEVPTFDYLTQLIKPTCTPYPGDERRFLGTALNRKVRRRLEEAEEQHYMKVDSDCKDMAKSLLKQWPSQELLLDDQVNSVVDVPKALEVLKPEWLRLYQNFQLCQYIERVNKLLRENLDPGPITAPIHGSISEIYLTRTRGQEIPALCDLLSKDAAYSVPKYRGQSAMFSRIVEPTGNVPKAQELAELRNIVRELANSVSAVEKSYAEDLMRSLDALSEKPRLFAADIVQPSAIPPAKKVYSIIVDLCDFIQLRLRAVVHALQDDYRSKWLLKGDIWPCITPVTVLKSLLASIPEDKYGKGMKKAIVEYGKSVTWLQRLLRLEDAILRQDTHRIFQEMLNTGHKNWDPYQHPLWLLLEIESNIMIREDQVNVALAIMQPSSGSNSVLQMNMGRGKTSCVMPMVVAELADTKRLARVIVPKALLLQTAQIMQARLGGLLDRQVRHVPFSRKTPTDETTIKTYARVHREIMTASGVMISLPEHILSFMLSGLQRLSDGRHAEAELMIKIQDLLRKACRDVLDESDVTLSARTQLIYPSGTQANVDGHPHRWETSEAVLRLVSHHLWNLKKAFPRSLEVFRRPQGGLPFVFFLRQDAENSLIARLVDDVLRGHIPGLPKGDRTHADRVAIKRFISEPKLHSTTRTRINKIFGGHGSAGQTLHLLRGLFVHRILLLTLKKRYNVQYGLHPDRDPIAVPYHAKGVPSDQAEWGHPDVAILFTCLSFYFGGLQLEDLRQSLSHVLKSDDPSSGYDKWTEGSMTLPDSLREWSSINVDDQVQLREIWSHLRLDMNVIDYYLNHFVFPRHAKQFDIKLQASGWDIPLFSSQTLTTGFSGTNDNKTMLPLTIQQGDLDSLSHTNAEVLTYLLQPRNRKFVVAADNGKHISERQLLELLTEMKIKILIDAGAQILEMDNFTLAQTWLSIYTEPQAAVYFDSDNRPYVLYRQGNRMPLSASSYADNLSQCLIYLDEAHTRGTDLRLPADAKGALTLAAMRLRQLATSQSITFVAPPEVHHSILDHRKKTMRDNLDSHDVVSWLLKQTCSSIEQMQPLYFAQGMDFCQRTQAASRYPDFLAKSAHREQYLRVLRQAEKQTLEQLYGPKTKDKKNDSVLLGPTNEGDVSNFVKQLQTRRKQFQDTGAAVHSSALQEVEQEREVSFEVEAVREVQKPVVFYPLSFPGLHPDISHFARTGRLPPDFRGLQNAFACLKYTQVGKKYGITRFSSKSKLYLSREFMRTVKLPDGQFNDNLVRPINWFLWSMVTENAVVVIPEEAEIIIPMLRETSDNGVHLITYSAPLTRTMAHFNDFSYYNIPPLPKTWKAPGWLRTELGILAGRVYFEFDEYVDIRDFLEDGQEKKDARSISGTSEDQSLEIEDGMMDDEDDEQELEPGPTVDLDKTAANSDRNPILFLQEWLALRRRGQDFTHTPMGYICQGKALYSDHPFFSKRERSVANGGISNISKGHELSDSEDFDDGDGDEFEFEDDFQPDEAI</sequence>
<dbReference type="GO" id="GO:0004386">
    <property type="term" value="F:helicase activity"/>
    <property type="evidence" value="ECO:0007669"/>
    <property type="project" value="UniProtKB-KW"/>
</dbReference>
<dbReference type="InterPro" id="IPR022099">
    <property type="entry name" value="DUF3638"/>
</dbReference>
<feature type="domain" description="DUF3645" evidence="9">
    <location>
        <begin position="2368"/>
        <end position="2400"/>
    </location>
</feature>
<evidence type="ECO:0000256" key="2">
    <source>
        <dbReference type="ARBA" id="ARBA00012759"/>
    </source>
</evidence>
<evidence type="ECO:0000256" key="4">
    <source>
        <dbReference type="ARBA" id="ARBA00022786"/>
    </source>
</evidence>
<dbReference type="InterPro" id="IPR022105">
    <property type="entry name" value="DUF3645"/>
</dbReference>
<feature type="compositionally biased region" description="Acidic residues" evidence="7">
    <location>
        <begin position="3054"/>
        <end position="3063"/>
    </location>
</feature>
<comment type="catalytic activity">
    <reaction evidence="1">
        <text>Thiol-dependent hydrolysis of ester, thioester, amide, peptide and isopeptide bonds formed by the C-terminal Gly of ubiquitin (a 76-residue protein attached to proteins as an intracellular targeting signal).</text>
        <dbReference type="EC" id="3.4.19.12"/>
    </reaction>
</comment>
<feature type="domain" description="DUF3638" evidence="8">
    <location>
        <begin position="2026"/>
        <end position="2249"/>
    </location>
</feature>
<evidence type="ECO:0000313" key="11">
    <source>
        <dbReference type="EMBL" id="CRG89941.1"/>
    </source>
</evidence>
<keyword evidence="5" id="KW-0378">Hydrolase</keyword>
<keyword evidence="12" id="KW-1185">Reference proteome</keyword>
<dbReference type="GO" id="GO:0004843">
    <property type="term" value="F:cysteine-type deubiquitinase activity"/>
    <property type="evidence" value="ECO:0007669"/>
    <property type="project" value="UniProtKB-EC"/>
</dbReference>
<dbReference type="Pfam" id="PF20255">
    <property type="entry name" value="DUF6606"/>
    <property type="match status" value="1"/>
</dbReference>
<dbReference type="InterPro" id="IPR051346">
    <property type="entry name" value="OTU_Deubiquitinase"/>
</dbReference>
<evidence type="ECO:0000256" key="1">
    <source>
        <dbReference type="ARBA" id="ARBA00000707"/>
    </source>
</evidence>
<gene>
    <name evidence="11" type="ORF">PISL3812_06980</name>
</gene>
<evidence type="ECO:0000256" key="7">
    <source>
        <dbReference type="SAM" id="MobiDB-lite"/>
    </source>
</evidence>
<protein>
    <recommendedName>
        <fullName evidence="2">ubiquitinyl hydrolase 1</fullName>
        <ecNumber evidence="2">3.4.19.12</ecNumber>
    </recommendedName>
</protein>
<evidence type="ECO:0000259" key="10">
    <source>
        <dbReference type="Pfam" id="PF20255"/>
    </source>
</evidence>
<dbReference type="SUPFAM" id="SSF52540">
    <property type="entry name" value="P-loop containing nucleoside triphosphate hydrolases"/>
    <property type="match status" value="1"/>
</dbReference>
<dbReference type="OMA" id="CIIPMVA"/>
<dbReference type="EMBL" id="CVMT01000007">
    <property type="protein sequence ID" value="CRG89941.1"/>
    <property type="molecule type" value="Genomic_DNA"/>
</dbReference>
<organism evidence="11 12">
    <name type="scientific">Talaromyces islandicus</name>
    <name type="common">Penicillium islandicum</name>
    <dbReference type="NCBI Taxonomy" id="28573"/>
    <lineage>
        <taxon>Eukaryota</taxon>
        <taxon>Fungi</taxon>
        <taxon>Dikarya</taxon>
        <taxon>Ascomycota</taxon>
        <taxon>Pezizomycotina</taxon>
        <taxon>Eurotiomycetes</taxon>
        <taxon>Eurotiomycetidae</taxon>
        <taxon>Eurotiales</taxon>
        <taxon>Trichocomaceae</taxon>
        <taxon>Talaromyces</taxon>
        <taxon>Talaromyces sect. Islandici</taxon>
    </lineage>
</organism>
<dbReference type="EC" id="3.4.19.12" evidence="2"/>
<keyword evidence="4" id="KW-0833">Ubl conjugation pathway</keyword>
<evidence type="ECO:0000256" key="5">
    <source>
        <dbReference type="ARBA" id="ARBA00022801"/>
    </source>
</evidence>
<feature type="domain" description="DUF6606" evidence="10">
    <location>
        <begin position="15"/>
        <end position="288"/>
    </location>
</feature>
<evidence type="ECO:0000256" key="6">
    <source>
        <dbReference type="ARBA" id="ARBA00022807"/>
    </source>
</evidence>
<feature type="compositionally biased region" description="Acidic residues" evidence="7">
    <location>
        <begin position="3143"/>
        <end position="3167"/>
    </location>
</feature>
<feature type="region of interest" description="Disordered" evidence="7">
    <location>
        <begin position="3130"/>
        <end position="3167"/>
    </location>
</feature>
<proteinExistence type="predicted"/>
<dbReference type="Pfam" id="PF12359">
    <property type="entry name" value="DUF3645"/>
    <property type="match status" value="1"/>
</dbReference>
<reference evidence="11 12" key="1">
    <citation type="submission" date="2015-04" db="EMBL/GenBank/DDBJ databases">
        <authorList>
            <person name="Syromyatnikov M.Y."/>
            <person name="Popov V.N."/>
        </authorList>
    </citation>
    <scope>NUCLEOTIDE SEQUENCE [LARGE SCALE GENOMIC DNA]</scope>
    <source>
        <strain evidence="11">WF-38-12</strain>
    </source>
</reference>
<evidence type="ECO:0000256" key="3">
    <source>
        <dbReference type="ARBA" id="ARBA00022670"/>
    </source>
</evidence>
<keyword evidence="11" id="KW-0347">Helicase</keyword>
<dbReference type="PANTHER" id="PTHR13367:SF32">
    <property type="entry name" value="DUF6606 DOMAIN-CONTAINING PROTEIN"/>
    <property type="match status" value="1"/>
</dbReference>